<proteinExistence type="predicted"/>
<feature type="domain" description="DUF4350" evidence="2">
    <location>
        <begin position="53"/>
        <end position="269"/>
    </location>
</feature>
<reference evidence="3 4" key="1">
    <citation type="submission" date="2019-12" db="EMBL/GenBank/DDBJ databases">
        <title>Genomic-based taxomic classification of the family Erythrobacteraceae.</title>
        <authorList>
            <person name="Xu L."/>
        </authorList>
    </citation>
    <scope>NUCLEOTIDE SEQUENCE [LARGE SCALE GENOMIC DNA]</scope>
    <source>
        <strain evidence="3 4">KCTC 52259</strain>
    </source>
</reference>
<accession>A0A6L7GI41</accession>
<keyword evidence="1" id="KW-0472">Membrane</keyword>
<evidence type="ECO:0000313" key="4">
    <source>
        <dbReference type="Proteomes" id="UP000473531"/>
    </source>
</evidence>
<dbReference type="PROSITE" id="PS51257">
    <property type="entry name" value="PROKAR_LIPOPROTEIN"/>
    <property type="match status" value="1"/>
</dbReference>
<dbReference type="Pfam" id="PF14258">
    <property type="entry name" value="DUF4350"/>
    <property type="match status" value="1"/>
</dbReference>
<evidence type="ECO:0000313" key="3">
    <source>
        <dbReference type="EMBL" id="MXP15599.1"/>
    </source>
</evidence>
<evidence type="ECO:0000256" key="1">
    <source>
        <dbReference type="SAM" id="Phobius"/>
    </source>
</evidence>
<keyword evidence="1" id="KW-1133">Transmembrane helix</keyword>
<name>A0A6L7GI41_9SPHN</name>
<keyword evidence="4" id="KW-1185">Reference proteome</keyword>
<dbReference type="AlphaFoldDB" id="A0A6L7GI41"/>
<feature type="transmembrane region" description="Helical" evidence="1">
    <location>
        <begin position="12"/>
        <end position="31"/>
    </location>
</feature>
<dbReference type="EMBL" id="WTYU01000002">
    <property type="protein sequence ID" value="MXP15599.1"/>
    <property type="molecule type" value="Genomic_DNA"/>
</dbReference>
<keyword evidence="1" id="KW-0812">Transmembrane</keyword>
<dbReference type="InterPro" id="IPR025646">
    <property type="entry name" value="DUF4350"/>
</dbReference>
<dbReference type="RefSeq" id="WP_160602095.1">
    <property type="nucleotide sequence ID" value="NZ_WTYU01000002.1"/>
</dbReference>
<comment type="caution">
    <text evidence="3">The sequence shown here is derived from an EMBL/GenBank/DDBJ whole genome shotgun (WGS) entry which is preliminary data.</text>
</comment>
<dbReference type="Proteomes" id="UP000473531">
    <property type="component" value="Unassembled WGS sequence"/>
</dbReference>
<dbReference type="OrthoDB" id="7198805at2"/>
<feature type="transmembrane region" description="Helical" evidence="1">
    <location>
        <begin position="305"/>
        <end position="324"/>
    </location>
</feature>
<sequence length="433" mass="46630">MNERSASPFNPKTVLALVLAGACAFFAALYFTATGQTGSTNDGGGHAAASGINGYAALAAMLEAGGHDVTLSRSPGAMDDYALLVLTPPLDMDAAELQEAVENRRYQGPTIIVLPKWQAAPIPPQWQVKKAPGWVVLGSAMTPRWSEALTEDLNFAIALQSLAKVKSTQPRPDWQGMGLSGQLPDRSQSMSVFASQIVTLVRNSADETIVGYVDDDGYYPTLAEAAGFDPGAYEDRDADRWGVIVVAEPDLMNNYGMADRDRALLASRIITLAMQGKDLPIVFDLTQSGLGGAKNLLTLAFTPPFLAATICMMLAMLVIGWRAFHRFGPPVAESRAIAFGKRQLVANSASLMQRTGRLHLLSAPYALMMQHRVADALGLRHPDLAEIDAALARRLGDEPQFSQLIAQLRDARTQIQVLRAAAALKSLERKLSR</sequence>
<evidence type="ECO:0000259" key="2">
    <source>
        <dbReference type="Pfam" id="PF14258"/>
    </source>
</evidence>
<organism evidence="3 4">
    <name type="scientific">Allopontixanthobacter confluentis</name>
    <dbReference type="NCBI Taxonomy" id="1849021"/>
    <lineage>
        <taxon>Bacteria</taxon>
        <taxon>Pseudomonadati</taxon>
        <taxon>Pseudomonadota</taxon>
        <taxon>Alphaproteobacteria</taxon>
        <taxon>Sphingomonadales</taxon>
        <taxon>Erythrobacteraceae</taxon>
        <taxon>Allopontixanthobacter</taxon>
    </lineage>
</organism>
<gene>
    <name evidence="3" type="ORF">GRI44_12640</name>
</gene>
<protein>
    <submittedName>
        <fullName evidence="3">DUF4350 domain-containing protein</fullName>
    </submittedName>
</protein>